<evidence type="ECO:0000256" key="1">
    <source>
        <dbReference type="ARBA" id="ARBA00005291"/>
    </source>
</evidence>
<dbReference type="InterPro" id="IPR051557">
    <property type="entry name" value="NipSnap_domain"/>
</dbReference>
<dbReference type="InterPro" id="IPR012577">
    <property type="entry name" value="NIPSNAP"/>
</dbReference>
<evidence type="ECO:0000313" key="4">
    <source>
        <dbReference type="Proteomes" id="UP000293369"/>
    </source>
</evidence>
<dbReference type="PANTHER" id="PTHR21017">
    <property type="entry name" value="NIPSNAP-RELATED"/>
    <property type="match status" value="1"/>
</dbReference>
<protein>
    <submittedName>
        <fullName evidence="3">NIPSNAP family protein</fullName>
    </submittedName>
</protein>
<gene>
    <name evidence="3" type="ORF">EUX57_11330</name>
</gene>
<evidence type="ECO:0000313" key="3">
    <source>
        <dbReference type="EMBL" id="RZI31631.1"/>
    </source>
</evidence>
<comment type="caution">
    <text evidence="3">The sequence shown here is derived from an EMBL/GenBank/DDBJ whole genome shotgun (WGS) entry which is preliminary data.</text>
</comment>
<dbReference type="Proteomes" id="UP000293369">
    <property type="component" value="Unassembled WGS sequence"/>
</dbReference>
<dbReference type="EMBL" id="SGFE01000020">
    <property type="protein sequence ID" value="RZI31631.1"/>
    <property type="molecule type" value="Genomic_DNA"/>
</dbReference>
<evidence type="ECO:0000259" key="2">
    <source>
        <dbReference type="Pfam" id="PF07978"/>
    </source>
</evidence>
<name>A0A4Q7D0N1_9PSED</name>
<feature type="domain" description="NIPSNAP" evidence="2">
    <location>
        <begin position="4"/>
        <end position="71"/>
    </location>
</feature>
<feature type="domain" description="NIPSNAP" evidence="2">
    <location>
        <begin position="108"/>
        <end position="205"/>
    </location>
</feature>
<proteinExistence type="inferred from homology"/>
<dbReference type="Gene3D" id="3.30.70.100">
    <property type="match status" value="2"/>
</dbReference>
<dbReference type="AlphaFoldDB" id="A0A4Q7D0N1"/>
<dbReference type="PANTHER" id="PTHR21017:SF17">
    <property type="entry name" value="PROTEIN NIPSNAP"/>
    <property type="match status" value="1"/>
</dbReference>
<dbReference type="InterPro" id="IPR011008">
    <property type="entry name" value="Dimeric_a/b-barrel"/>
</dbReference>
<dbReference type="RefSeq" id="WP_130138454.1">
    <property type="nucleotide sequence ID" value="NZ_SGFE01000020.1"/>
</dbReference>
<sequence>MKLFELLTFTLRVRTVPQALPRLEQSLREAGEGVHLMGCWVSEIGSQNLIAVLRGFDDGGCRERERERYLLASDGFAIGEFLLEQQVDDYSAFDFVEPLPPGAHGPFYELREYNLVPSGLAPTLRGWVKAVERRTGPDYSQVYAAFYATSGQIPRYLHIWPYSSLEQRLEVRTRAVAEGSWPPENSAPQLLQMHSTVYLPAPFSPLR</sequence>
<dbReference type="SUPFAM" id="SSF54909">
    <property type="entry name" value="Dimeric alpha+beta barrel"/>
    <property type="match status" value="2"/>
</dbReference>
<reference evidence="3 4" key="1">
    <citation type="submission" date="2019-02" db="EMBL/GenBank/DDBJ databases">
        <title>Pseudomonas spp from wheat grain.</title>
        <authorList>
            <person name="Cho G.-S."/>
            <person name="Franz C.M.A.P."/>
        </authorList>
    </citation>
    <scope>NUCLEOTIDE SEQUENCE [LARGE SCALE GENOMIC DNA]</scope>
    <source>
        <strain evidence="3 4">133NRW</strain>
    </source>
</reference>
<dbReference type="Pfam" id="PF07978">
    <property type="entry name" value="NIPSNAP"/>
    <property type="match status" value="2"/>
</dbReference>
<accession>A0A4Q7D0N1</accession>
<comment type="similarity">
    <text evidence="1">Belongs to the NipSnap family.</text>
</comment>
<organism evidence="3 4">
    <name type="scientific">Pseudomonas orientalis</name>
    <dbReference type="NCBI Taxonomy" id="76758"/>
    <lineage>
        <taxon>Bacteria</taxon>
        <taxon>Pseudomonadati</taxon>
        <taxon>Pseudomonadota</taxon>
        <taxon>Gammaproteobacteria</taxon>
        <taxon>Pseudomonadales</taxon>
        <taxon>Pseudomonadaceae</taxon>
        <taxon>Pseudomonas</taxon>
    </lineage>
</organism>